<dbReference type="CDD" id="cd14014">
    <property type="entry name" value="STKc_PknB_like"/>
    <property type="match status" value="1"/>
</dbReference>
<dbReference type="SMART" id="SM00220">
    <property type="entry name" value="S_TKc"/>
    <property type="match status" value="1"/>
</dbReference>
<evidence type="ECO:0000256" key="13">
    <source>
        <dbReference type="PROSITE-ProRule" id="PRU00169"/>
    </source>
</evidence>
<evidence type="ECO:0000256" key="3">
    <source>
        <dbReference type="ARBA" id="ARBA00012438"/>
    </source>
</evidence>
<evidence type="ECO:0000256" key="11">
    <source>
        <dbReference type="ARBA" id="ARBA00068150"/>
    </source>
</evidence>
<evidence type="ECO:0000256" key="9">
    <source>
        <dbReference type="ARBA" id="ARBA00023012"/>
    </source>
</evidence>
<dbReference type="SMART" id="SM00388">
    <property type="entry name" value="HisKA"/>
    <property type="match status" value="1"/>
</dbReference>
<evidence type="ECO:0000256" key="4">
    <source>
        <dbReference type="ARBA" id="ARBA00022553"/>
    </source>
</evidence>
<feature type="domain" description="Protein kinase" evidence="15">
    <location>
        <begin position="8"/>
        <end position="272"/>
    </location>
</feature>
<keyword evidence="14" id="KW-0175">Coiled coil</keyword>
<evidence type="ECO:0000256" key="5">
    <source>
        <dbReference type="ARBA" id="ARBA00022679"/>
    </source>
</evidence>
<dbReference type="SMART" id="SM00387">
    <property type="entry name" value="HATPase_c"/>
    <property type="match status" value="1"/>
</dbReference>
<dbReference type="PATRIC" id="fig|1173022.3.peg.4677"/>
<dbReference type="EMBL" id="CP003620">
    <property type="protein sequence ID" value="AFZ15117.1"/>
    <property type="molecule type" value="Genomic_DNA"/>
</dbReference>
<dbReference type="Gene3D" id="3.30.565.10">
    <property type="entry name" value="Histidine kinase-like ATPase, C-terminal domain"/>
    <property type="match status" value="1"/>
</dbReference>
<dbReference type="InterPro" id="IPR027417">
    <property type="entry name" value="P-loop_NTPase"/>
</dbReference>
<dbReference type="eggNOG" id="COG3899">
    <property type="taxonomic scope" value="Bacteria"/>
</dbReference>
<evidence type="ECO:0000256" key="2">
    <source>
        <dbReference type="ARBA" id="ARBA00006402"/>
    </source>
</evidence>
<dbReference type="FunFam" id="3.30.565.10:FF:000010">
    <property type="entry name" value="Sensor histidine kinase RcsC"/>
    <property type="match status" value="1"/>
</dbReference>
<evidence type="ECO:0000259" key="16">
    <source>
        <dbReference type="PROSITE" id="PS50109"/>
    </source>
</evidence>
<feature type="domain" description="Response regulatory" evidence="17">
    <location>
        <begin position="1800"/>
        <end position="1916"/>
    </location>
</feature>
<dbReference type="PANTHER" id="PTHR43642">
    <property type="entry name" value="HYBRID SIGNAL TRANSDUCTION HISTIDINE KINASE G"/>
    <property type="match status" value="1"/>
</dbReference>
<reference evidence="18 19" key="1">
    <citation type="submission" date="2012-06" db="EMBL/GenBank/DDBJ databases">
        <title>Finished chromosome of genome of Crinalium epipsammum PCC 9333.</title>
        <authorList>
            <consortium name="US DOE Joint Genome Institute"/>
            <person name="Gugger M."/>
            <person name="Coursin T."/>
            <person name="Rippka R."/>
            <person name="Tandeau De Marsac N."/>
            <person name="Huntemann M."/>
            <person name="Wei C.-L."/>
            <person name="Han J."/>
            <person name="Detter J.C."/>
            <person name="Han C."/>
            <person name="Tapia R."/>
            <person name="Davenport K."/>
            <person name="Daligault H."/>
            <person name="Erkkila T."/>
            <person name="Gu W."/>
            <person name="Munk A.C.C."/>
            <person name="Teshima H."/>
            <person name="Xu Y."/>
            <person name="Chain P."/>
            <person name="Chen A."/>
            <person name="Krypides N."/>
            <person name="Mavromatis K."/>
            <person name="Markowitz V."/>
            <person name="Szeto E."/>
            <person name="Ivanova N."/>
            <person name="Mikhailova N."/>
            <person name="Ovchinnikova G."/>
            <person name="Pagani I."/>
            <person name="Pati A."/>
            <person name="Goodwin L."/>
            <person name="Peters L."/>
            <person name="Pitluck S."/>
            <person name="Woyke T."/>
            <person name="Kerfeld C."/>
        </authorList>
    </citation>
    <scope>NUCLEOTIDE SEQUENCE [LARGE SCALE GENOMIC DNA]</scope>
    <source>
        <strain evidence="18 19">PCC 9333</strain>
    </source>
</reference>
<accession>K9W5U8</accession>
<keyword evidence="9" id="KW-0902">Two-component regulatory system</keyword>
<comment type="subunit">
    <text evidence="10">At low DSF concentrations, interacts with RpfF.</text>
</comment>
<dbReference type="Pfam" id="PF01590">
    <property type="entry name" value="GAF"/>
    <property type="match status" value="1"/>
</dbReference>
<dbReference type="OrthoDB" id="9801841at2"/>
<feature type="coiled-coil region" evidence="14">
    <location>
        <begin position="1494"/>
        <end position="1546"/>
    </location>
</feature>
<dbReference type="SUPFAM" id="SSF47384">
    <property type="entry name" value="Homodimeric domain of signal transducing histidine kinase"/>
    <property type="match status" value="1"/>
</dbReference>
<dbReference type="CDD" id="cd16922">
    <property type="entry name" value="HATPase_EvgS-ArcB-TorS-like"/>
    <property type="match status" value="1"/>
</dbReference>
<dbReference type="InterPro" id="IPR004358">
    <property type="entry name" value="Sig_transdc_His_kin-like_C"/>
</dbReference>
<dbReference type="InterPro" id="IPR011009">
    <property type="entry name" value="Kinase-like_dom_sf"/>
</dbReference>
<dbReference type="SMART" id="SM00065">
    <property type="entry name" value="GAF"/>
    <property type="match status" value="1"/>
</dbReference>
<dbReference type="SUPFAM" id="SSF55781">
    <property type="entry name" value="GAF domain-like"/>
    <property type="match status" value="1"/>
</dbReference>
<dbReference type="Pfam" id="PF13191">
    <property type="entry name" value="AAA_16"/>
    <property type="match status" value="1"/>
</dbReference>
<dbReference type="PANTHER" id="PTHR43642:SF1">
    <property type="entry name" value="HYBRID SIGNAL TRANSDUCTION HISTIDINE KINASE G"/>
    <property type="match status" value="1"/>
</dbReference>
<dbReference type="Pfam" id="PF00072">
    <property type="entry name" value="Response_reg"/>
    <property type="match status" value="1"/>
</dbReference>
<dbReference type="eggNOG" id="COG3706">
    <property type="taxonomic scope" value="Bacteria"/>
</dbReference>
<organism evidence="18 19">
    <name type="scientific">Crinalium epipsammum PCC 9333</name>
    <dbReference type="NCBI Taxonomy" id="1173022"/>
    <lineage>
        <taxon>Bacteria</taxon>
        <taxon>Bacillati</taxon>
        <taxon>Cyanobacteriota</taxon>
        <taxon>Cyanophyceae</taxon>
        <taxon>Gomontiellales</taxon>
        <taxon>Gomontiellaceae</taxon>
        <taxon>Crinalium</taxon>
    </lineage>
</organism>
<dbReference type="PRINTS" id="PR00344">
    <property type="entry name" value="BCTRLSENSOR"/>
</dbReference>
<keyword evidence="4 13" id="KW-0597">Phosphoprotein</keyword>
<dbReference type="Pfam" id="PF02518">
    <property type="entry name" value="HATPase_c"/>
    <property type="match status" value="1"/>
</dbReference>
<keyword evidence="8 18" id="KW-0067">ATP-binding</keyword>
<evidence type="ECO:0000313" key="19">
    <source>
        <dbReference type="Proteomes" id="UP000010472"/>
    </source>
</evidence>
<gene>
    <name evidence="18" type="ORF">Cri9333_4331</name>
</gene>
<dbReference type="InterPro" id="IPR003661">
    <property type="entry name" value="HisK_dim/P_dom"/>
</dbReference>
<dbReference type="SUPFAM" id="SSF55874">
    <property type="entry name" value="ATPase domain of HSP90 chaperone/DNA topoisomerase II/histidine kinase"/>
    <property type="match status" value="1"/>
</dbReference>
<evidence type="ECO:0000256" key="10">
    <source>
        <dbReference type="ARBA" id="ARBA00064003"/>
    </source>
</evidence>
<sequence>MIINITDYNLLTTIYENATFLIYRAVKESEPKSEQASVIIKILKAEYPTVEQLTRLRHEYNILQSLDIAGVVKPIALCNYQNGLALVLSDFEGESLRQTISYYTANLKNFLTIAINLATTIGQLHQNHIIHKDIKPNNIFINSATGEIKIIDFSISSSLSRENSSISNPNLIEGNLSYISPEQTGKMNRSIDYRTDFYSLGVTFYEMLTHQLPFPTNDALELVHSHIAKIPVKPEEIALIPQVLSDIVMKLLAKTAEDRYQSALGLKADLEICLEQLQITGEIKEFPIGKLDNSSRFSIPQKLYDREKEVALLMNAFERVSDGATELMLVSGYSGIGKSSLVNEVHKPIVRQRGYFISGKFDQFKRNIPYDSLIQAIHGLMEQLLTESVDKIAVWKGKLLAAFGSNGQVIINVIPEVERIIGSQPPVPELGATESQNRFNRMFQQFINVFAQPEHPLVLFLDDLQWADLASLKLIELLLCESGCQYLLIIGAYRDNEVNPTHPLMLTLKEIKSAGAVVNNILLKPLKIAHINQLVSDALHSEQLKTKSLGELLFSKTRGNPFFLTQLLESLYQDNLLSFNFSKVCWEWDSDRLKSINISDNVVELMVSQIQKLRAKTQNVLKLAACIGDKFTLDVLAIVNKKSQFETANDLWEALQAGLILPLSEAYKVPLLVDIETEYNLPSQPIKVSYRFLHDRVQQAAYSLIAEADKKATHLKIGQLLLQNTTRQEQQENIFDLVNQLNYGADLLTLDSEKYQLAELNLIAGQKAKASTAYESAVKYLNIGLKLLPLDSWASHYDLTLALHTEAVEAAFLSGDFEEMQRLAEIVQNCAKTVLDIVKVYEVQIQAYMGQNKLKEALNTGLQALKQLGIEFPDSPDASDIGQALGETAAILKGRRTEDLIDLPAMTDSHQLAAIAILSSIFSPCYSGMPPLVPLIVCKQVDLSVQYGNAAVSPFAYALYSLLLCGTLGDIEQGYEFGQLALRLVSKLNAKEIEAKTRHLVYAAVQHWKEHARNTLKPFLSVFSSGVETGDLEYAGYAIMVWSHYSFFVGKQLMQLEREIATYADAVHKISQETALNNTKICWQTVLNMMGKNHNPCQLKGEVYDEEKRLPLHQQTNDQLAIHYLYLQKLALYYVFENYPEALKTIPQVESSFGASTGQLTVVIFYFYDSLVRLAVYSQASQEQQEILHRVQANQEKMQQWAHYAPMNHLHKYYLVEAERHRVLEEKIAAMEMYDKAIALAKENKYFNEEALAYELAAKFYLSWGKQTIAQTYMKNAYHAYIGWGAMAKVNYLEEKYPQLIVRSPLVDRSARSLSIDHTTTATATSSTDSADFLDLATVMKASQSINSEIVLANLLDKLMKTLIENAGAETGALILSKSDQLFIEASGNKDEVKVLESIPVAKSQQLPIAVLNYVTRTEKDVILNDASSEDVFQADTYIKERQPKSVLCMPIVYQGKLTALLYLENNLITGAFTPKRVEVLRLLSSQAAIALLNAQLYTNLETANQQLAEYSDTLKAKVEERTQQLKEKNDRLEIEIKERLRAEKAADAANQAKSEFLANMSHELRTPLNGILGYTQISKKDRDLTNPQKHRINIIHQCGEHLLTLINDVLDISKIEARKMDLYPKVFHFSEFIEGIVEICRIKADQKGILLNYKKLSPLPKIIQADDKRLRQILLNLLGNAIKFTEKGAVTLQVNYQHDQVQFKIEDTGVGMAEDDLEKIFLPFQQVGENSRKTEGTGLGLAITHQLVLLMGGSINVKSRLGQGSSFTVELHLPEVDKKADIATLIERNIIGYKGDPRKILIVDDKWTNRSVLVNMLSPIGFEVMEAADGLDGLEKANDFQPDAILMDLVMPVLDGFETTRQLRMIPKFKDTVVIAISASVLEPEQRQSIEVGCNDFLSKPIRQTALLEKLGVYLGIKWIYEDLIENQPEIPEPNSQFQLNYTNLENAQLIVPPAEEIAKLLDLAMRGDLRSIAKEAIKLKELDRKWEPFATHLCQLAKEFKGKQLREFLKQF</sequence>
<dbReference type="eggNOG" id="COG0515">
    <property type="taxonomic scope" value="Bacteria"/>
</dbReference>
<dbReference type="InterPro" id="IPR003594">
    <property type="entry name" value="HATPase_dom"/>
</dbReference>
<keyword evidence="7" id="KW-0418">Kinase</keyword>
<dbReference type="InterPro" id="IPR041664">
    <property type="entry name" value="AAA_16"/>
</dbReference>
<evidence type="ECO:0000313" key="18">
    <source>
        <dbReference type="EMBL" id="AFZ15117.1"/>
    </source>
</evidence>
<protein>
    <recommendedName>
        <fullName evidence="12">Circadian input-output histidine kinase CikA</fullName>
        <ecNumber evidence="3">2.7.13.3</ecNumber>
    </recommendedName>
    <alternativeName>
        <fullName evidence="11">Sensory/regulatory protein RpfC</fullName>
    </alternativeName>
</protein>
<dbReference type="Proteomes" id="UP000010472">
    <property type="component" value="Chromosome"/>
</dbReference>
<evidence type="ECO:0000259" key="17">
    <source>
        <dbReference type="PROSITE" id="PS50110"/>
    </source>
</evidence>
<evidence type="ECO:0000256" key="6">
    <source>
        <dbReference type="ARBA" id="ARBA00022741"/>
    </source>
</evidence>
<dbReference type="Gene3D" id="1.10.287.130">
    <property type="match status" value="1"/>
</dbReference>
<dbReference type="EC" id="2.7.13.3" evidence="3"/>
<dbReference type="Pfam" id="PF00069">
    <property type="entry name" value="Pkinase"/>
    <property type="match status" value="1"/>
</dbReference>
<dbReference type="PROSITE" id="PS50011">
    <property type="entry name" value="PROTEIN_KINASE_DOM"/>
    <property type="match status" value="1"/>
</dbReference>
<dbReference type="STRING" id="1173022.Cri9333_4331"/>
<evidence type="ECO:0000259" key="15">
    <source>
        <dbReference type="PROSITE" id="PS50011"/>
    </source>
</evidence>
<evidence type="ECO:0000256" key="12">
    <source>
        <dbReference type="ARBA" id="ARBA00074306"/>
    </source>
</evidence>
<dbReference type="KEGG" id="cep:Cri9333_4331"/>
<dbReference type="Pfam" id="PF00512">
    <property type="entry name" value="HisKA"/>
    <property type="match status" value="1"/>
</dbReference>
<keyword evidence="5" id="KW-0808">Transferase</keyword>
<dbReference type="InterPro" id="IPR036890">
    <property type="entry name" value="HATPase_C_sf"/>
</dbReference>
<dbReference type="RefSeq" id="WP_015205211.1">
    <property type="nucleotide sequence ID" value="NC_019753.1"/>
</dbReference>
<dbReference type="Gene3D" id="3.30.450.40">
    <property type="match status" value="1"/>
</dbReference>
<evidence type="ECO:0000256" key="8">
    <source>
        <dbReference type="ARBA" id="ARBA00022840"/>
    </source>
</evidence>
<dbReference type="PROSITE" id="PS00108">
    <property type="entry name" value="PROTEIN_KINASE_ST"/>
    <property type="match status" value="1"/>
</dbReference>
<dbReference type="Gene3D" id="1.10.510.10">
    <property type="entry name" value="Transferase(Phosphotransferase) domain 1"/>
    <property type="match status" value="1"/>
</dbReference>
<dbReference type="InterPro" id="IPR000719">
    <property type="entry name" value="Prot_kinase_dom"/>
</dbReference>
<dbReference type="GO" id="GO:0000155">
    <property type="term" value="F:phosphorelay sensor kinase activity"/>
    <property type="evidence" value="ECO:0007669"/>
    <property type="project" value="InterPro"/>
</dbReference>
<dbReference type="InterPro" id="IPR008271">
    <property type="entry name" value="Ser/Thr_kinase_AS"/>
</dbReference>
<comment type="catalytic activity">
    <reaction evidence="1">
        <text>ATP + protein L-histidine = ADP + protein N-phospho-L-histidine.</text>
        <dbReference type="EC" id="2.7.13.3"/>
    </reaction>
</comment>
<dbReference type="eggNOG" id="COG2205">
    <property type="taxonomic scope" value="Bacteria"/>
</dbReference>
<dbReference type="SUPFAM" id="SSF56112">
    <property type="entry name" value="Protein kinase-like (PK-like)"/>
    <property type="match status" value="1"/>
</dbReference>
<dbReference type="InterPro" id="IPR029016">
    <property type="entry name" value="GAF-like_dom_sf"/>
</dbReference>
<feature type="modified residue" description="4-aspartylphosphate" evidence="13">
    <location>
        <position position="1849"/>
    </location>
</feature>
<dbReference type="GO" id="GO:0005524">
    <property type="term" value="F:ATP binding"/>
    <property type="evidence" value="ECO:0007669"/>
    <property type="project" value="UniProtKB-KW"/>
</dbReference>
<dbReference type="InterPro" id="IPR053159">
    <property type="entry name" value="Hybrid_Histidine_Kinase"/>
</dbReference>
<dbReference type="SUPFAM" id="SSF52540">
    <property type="entry name" value="P-loop containing nucleoside triphosphate hydrolases"/>
    <property type="match status" value="1"/>
</dbReference>
<evidence type="ECO:0000256" key="1">
    <source>
        <dbReference type="ARBA" id="ARBA00000085"/>
    </source>
</evidence>
<dbReference type="InterPro" id="IPR036097">
    <property type="entry name" value="HisK_dim/P_sf"/>
</dbReference>
<dbReference type="CDD" id="cd00082">
    <property type="entry name" value="HisKA"/>
    <property type="match status" value="1"/>
</dbReference>
<dbReference type="CDD" id="cd17546">
    <property type="entry name" value="REC_hyHK_CKI1_RcsC-like"/>
    <property type="match status" value="1"/>
</dbReference>
<dbReference type="Gene3D" id="3.40.50.300">
    <property type="entry name" value="P-loop containing nucleotide triphosphate hydrolases"/>
    <property type="match status" value="1"/>
</dbReference>
<dbReference type="PROSITE" id="PS50109">
    <property type="entry name" value="HIS_KIN"/>
    <property type="match status" value="1"/>
</dbReference>
<name>K9W5U8_9CYAN</name>
<keyword evidence="6" id="KW-0547">Nucleotide-binding</keyword>
<keyword evidence="19" id="KW-1185">Reference proteome</keyword>
<comment type="similarity">
    <text evidence="2">In the N-terminal section; belongs to the phytochrome family.</text>
</comment>
<dbReference type="InterPro" id="IPR001789">
    <property type="entry name" value="Sig_transdc_resp-reg_receiver"/>
</dbReference>
<dbReference type="InterPro" id="IPR003018">
    <property type="entry name" value="GAF"/>
</dbReference>
<dbReference type="SUPFAM" id="SSF52172">
    <property type="entry name" value="CheY-like"/>
    <property type="match status" value="1"/>
</dbReference>
<feature type="domain" description="Histidine kinase" evidence="16">
    <location>
        <begin position="1560"/>
        <end position="1776"/>
    </location>
</feature>
<dbReference type="PROSITE" id="PS50110">
    <property type="entry name" value="RESPONSE_REGULATORY"/>
    <property type="match status" value="1"/>
</dbReference>
<evidence type="ECO:0000256" key="7">
    <source>
        <dbReference type="ARBA" id="ARBA00022777"/>
    </source>
</evidence>
<evidence type="ECO:0000256" key="14">
    <source>
        <dbReference type="SAM" id="Coils"/>
    </source>
</evidence>
<dbReference type="HOGENOM" id="CLU_000445_34_2_3"/>
<dbReference type="InterPro" id="IPR005467">
    <property type="entry name" value="His_kinase_dom"/>
</dbReference>
<proteinExistence type="inferred from homology"/>
<dbReference type="FunFam" id="1.10.287.130:FF:000002">
    <property type="entry name" value="Two-component osmosensing histidine kinase"/>
    <property type="match status" value="1"/>
</dbReference>
<dbReference type="Gene3D" id="3.40.50.2300">
    <property type="match status" value="1"/>
</dbReference>
<dbReference type="SMART" id="SM00448">
    <property type="entry name" value="REC"/>
    <property type="match status" value="1"/>
</dbReference>
<dbReference type="InterPro" id="IPR011006">
    <property type="entry name" value="CheY-like_superfamily"/>
</dbReference>